<evidence type="ECO:0000256" key="1">
    <source>
        <dbReference type="ARBA" id="ARBA00022723"/>
    </source>
</evidence>
<dbReference type="PANTHER" id="PTHR10587:SF133">
    <property type="entry name" value="CHITIN DEACETYLASE 1-RELATED"/>
    <property type="match status" value="1"/>
</dbReference>
<dbReference type="GO" id="GO:0016810">
    <property type="term" value="F:hydrolase activity, acting on carbon-nitrogen (but not peptide) bonds"/>
    <property type="evidence" value="ECO:0007669"/>
    <property type="project" value="InterPro"/>
</dbReference>
<dbReference type="InterPro" id="IPR011330">
    <property type="entry name" value="Glyco_hydro/deAcase_b/a-brl"/>
</dbReference>
<protein>
    <submittedName>
        <fullName evidence="4">Polysaccharide deacetylase family protein</fullName>
    </submittedName>
</protein>
<evidence type="ECO:0000259" key="3">
    <source>
        <dbReference type="PROSITE" id="PS51677"/>
    </source>
</evidence>
<accession>A0A5J5JZC7</accession>
<keyword evidence="2" id="KW-0378">Hydrolase</keyword>
<evidence type="ECO:0000313" key="4">
    <source>
        <dbReference type="EMBL" id="KAA9377074.1"/>
    </source>
</evidence>
<dbReference type="Proteomes" id="UP000327011">
    <property type="component" value="Unassembled WGS sequence"/>
</dbReference>
<reference evidence="4 5" key="1">
    <citation type="submission" date="2019-09" db="EMBL/GenBank/DDBJ databases">
        <title>Screening of Novel Bioactive Compounds from Soil-Associated.</title>
        <authorList>
            <person name="Gong X."/>
        </authorList>
    </citation>
    <scope>NUCLEOTIDE SEQUENCE [LARGE SCALE GENOMIC DNA]</scope>
    <source>
        <strain evidence="4 5">Gxj-6</strain>
    </source>
</reference>
<dbReference type="GO" id="GO:0016020">
    <property type="term" value="C:membrane"/>
    <property type="evidence" value="ECO:0007669"/>
    <property type="project" value="TreeGrafter"/>
</dbReference>
<dbReference type="PROSITE" id="PS51677">
    <property type="entry name" value="NODB"/>
    <property type="match status" value="1"/>
</dbReference>
<dbReference type="PROSITE" id="PS51257">
    <property type="entry name" value="PROKAR_LIPOPROTEIN"/>
    <property type="match status" value="1"/>
</dbReference>
<evidence type="ECO:0000256" key="2">
    <source>
        <dbReference type="ARBA" id="ARBA00022801"/>
    </source>
</evidence>
<organism evidence="4 5">
    <name type="scientific">Microbispora cellulosiformans</name>
    <dbReference type="NCBI Taxonomy" id="2614688"/>
    <lineage>
        <taxon>Bacteria</taxon>
        <taxon>Bacillati</taxon>
        <taxon>Actinomycetota</taxon>
        <taxon>Actinomycetes</taxon>
        <taxon>Streptosporangiales</taxon>
        <taxon>Streptosporangiaceae</taxon>
        <taxon>Microbispora</taxon>
    </lineage>
</organism>
<dbReference type="AlphaFoldDB" id="A0A5J5JZC7"/>
<dbReference type="GO" id="GO:0005975">
    <property type="term" value="P:carbohydrate metabolic process"/>
    <property type="evidence" value="ECO:0007669"/>
    <property type="project" value="InterPro"/>
</dbReference>
<evidence type="ECO:0000313" key="5">
    <source>
        <dbReference type="Proteomes" id="UP000327011"/>
    </source>
</evidence>
<proteinExistence type="predicted"/>
<dbReference type="InterPro" id="IPR002509">
    <property type="entry name" value="NODB_dom"/>
</dbReference>
<keyword evidence="5" id="KW-1185">Reference proteome</keyword>
<name>A0A5J5JZC7_9ACTN</name>
<keyword evidence="1" id="KW-0479">Metal-binding</keyword>
<dbReference type="RefSeq" id="WP_150935424.1">
    <property type="nucleotide sequence ID" value="NZ_VYTZ01000007.1"/>
</dbReference>
<gene>
    <name evidence="4" type="ORF">F5972_21830</name>
</gene>
<dbReference type="Pfam" id="PF01522">
    <property type="entry name" value="Polysacc_deac_1"/>
    <property type="match status" value="1"/>
</dbReference>
<sequence length="278" mass="30797">MRIGYVLLSLALLAGCAQNRSAPPLRGAERKAVRAVAPHFRFGPVRRFDADLLRWRLAGAQRGAPGPRLPAVPPPRQVDCRQHRCVALTFDDGPAEYTGHVLDLLAAHHARATFFMLGQMITGETRDFVRRMASEGHELGNHSWDHASLSGLSTEAMRRELERTQEAVRAVTGVRMRLIRPPYGATNKSVEEESKQEGLAQILWAVDTLDWLNRNPTVIAQRSAAAKPGDIVLMHDIHPTTVQALPHLLDELDRKGFTYVTVSELLGSPAPGKTYTNR</sequence>
<dbReference type="GO" id="GO:0046872">
    <property type="term" value="F:metal ion binding"/>
    <property type="evidence" value="ECO:0007669"/>
    <property type="project" value="UniProtKB-KW"/>
</dbReference>
<dbReference type="EMBL" id="VYTZ01000007">
    <property type="protein sequence ID" value="KAA9377074.1"/>
    <property type="molecule type" value="Genomic_DNA"/>
</dbReference>
<dbReference type="InterPro" id="IPR050248">
    <property type="entry name" value="Polysacc_deacetylase_ArnD"/>
</dbReference>
<dbReference type="PANTHER" id="PTHR10587">
    <property type="entry name" value="GLYCOSYL TRANSFERASE-RELATED"/>
    <property type="match status" value="1"/>
</dbReference>
<feature type="domain" description="NodB homology" evidence="3">
    <location>
        <begin position="84"/>
        <end position="260"/>
    </location>
</feature>
<dbReference type="SUPFAM" id="SSF88713">
    <property type="entry name" value="Glycoside hydrolase/deacetylase"/>
    <property type="match status" value="1"/>
</dbReference>
<comment type="caution">
    <text evidence="4">The sequence shown here is derived from an EMBL/GenBank/DDBJ whole genome shotgun (WGS) entry which is preliminary data.</text>
</comment>
<dbReference type="Gene3D" id="3.20.20.370">
    <property type="entry name" value="Glycoside hydrolase/deacetylase"/>
    <property type="match status" value="1"/>
</dbReference>